<evidence type="ECO:0000256" key="2">
    <source>
        <dbReference type="PROSITE-ProRule" id="PRU10007"/>
    </source>
</evidence>
<dbReference type="Proteomes" id="UP001642483">
    <property type="component" value="Unassembled WGS sequence"/>
</dbReference>
<dbReference type="InterPro" id="IPR016160">
    <property type="entry name" value="Ald_DH_CS_CYS"/>
</dbReference>
<dbReference type="CDD" id="cd07090">
    <property type="entry name" value="ALDH_F9_TMBADH"/>
    <property type="match status" value="1"/>
</dbReference>
<comment type="caution">
    <text evidence="5">The sequence shown here is derived from an EMBL/GenBank/DDBJ whole genome shotgun (WGS) entry which is preliminary data.</text>
</comment>
<sequence length="523" mass="57031">MSSIRCLLKKNLKTCLNVNTRSVLDIFSSRAVSSGNFVVTEPLNFINGHRVECKDACEQFQLEEPATGDVICNMDGSGQRDVDEAVRCAKEAQLSWRATSGFERSKIILKAANLLAKRKEEMARIEVYDTGKPIWEARADVQTAIDSLEYFGGIASALCGQHITLPSGSFGYTRREPLGVIGAIGAWNFPIQMAGWKSAPALACGNAVVYKPSQFAPLSTLFLGEVFQESGLPPGLYNVIQGGAYTGQLLTSHEDIAKVTFTGSVQTGAKVMKSCADGIKYVTLELGGKSPLILFDDCDLESAVNATMGANYLSQGQVCSNATRVFIHENIYNKMITRLIPRVKSIVPGDPHHEDTQTGPMINTAQAEKVLGFIERAKKEGAEVLCGGELVTMENTALKGSYISPCIIRASDEMEISREEVFGPVMNVYSFQTEEEVLMRGNNTDFGLAAGVFTRDLNRAHRIAAKLEAGNCFINNFNVYPVELPFGGYKKSGIGKENGTQTIEYFTQLKSVYVEANPVEKII</sequence>
<evidence type="ECO:0000313" key="5">
    <source>
        <dbReference type="EMBL" id="CAK8673626.1"/>
    </source>
</evidence>
<name>A0ABP0F461_CLALP</name>
<dbReference type="Gene3D" id="3.40.605.10">
    <property type="entry name" value="Aldehyde Dehydrogenase, Chain A, domain 1"/>
    <property type="match status" value="1"/>
</dbReference>
<dbReference type="Gene3D" id="3.40.309.10">
    <property type="entry name" value="Aldehyde Dehydrogenase, Chain A, domain 2"/>
    <property type="match status" value="1"/>
</dbReference>
<dbReference type="InterPro" id="IPR016162">
    <property type="entry name" value="Ald_DH_N"/>
</dbReference>
<feature type="domain" description="Aldehyde dehydrogenase" evidence="4">
    <location>
        <begin position="58"/>
        <end position="512"/>
    </location>
</feature>
<dbReference type="PANTHER" id="PTHR11699">
    <property type="entry name" value="ALDEHYDE DEHYDROGENASE-RELATED"/>
    <property type="match status" value="1"/>
</dbReference>
<evidence type="ECO:0000313" key="6">
    <source>
        <dbReference type="Proteomes" id="UP001642483"/>
    </source>
</evidence>
<feature type="active site" evidence="2">
    <location>
        <position position="285"/>
    </location>
</feature>
<dbReference type="InterPro" id="IPR016161">
    <property type="entry name" value="Ald_DH/histidinol_DH"/>
</dbReference>
<protein>
    <recommendedName>
        <fullName evidence="4">Aldehyde dehydrogenase domain-containing protein</fullName>
    </recommendedName>
</protein>
<dbReference type="InterPro" id="IPR015590">
    <property type="entry name" value="Aldehyde_DH_dom"/>
</dbReference>
<reference evidence="5 6" key="1">
    <citation type="submission" date="2024-02" db="EMBL/GenBank/DDBJ databases">
        <authorList>
            <person name="Daric V."/>
            <person name="Darras S."/>
        </authorList>
    </citation>
    <scope>NUCLEOTIDE SEQUENCE [LARGE SCALE GENOMIC DNA]</scope>
</reference>
<accession>A0ABP0F461</accession>
<dbReference type="InterPro" id="IPR016163">
    <property type="entry name" value="Ald_DH_C"/>
</dbReference>
<keyword evidence="1 3" id="KW-0560">Oxidoreductase</keyword>
<dbReference type="SUPFAM" id="SSF53720">
    <property type="entry name" value="ALDH-like"/>
    <property type="match status" value="1"/>
</dbReference>
<dbReference type="PROSITE" id="PS00070">
    <property type="entry name" value="ALDEHYDE_DEHYDR_CYS"/>
    <property type="match status" value="1"/>
</dbReference>
<comment type="similarity">
    <text evidence="3">Belongs to the aldehyde dehydrogenase family.</text>
</comment>
<evidence type="ECO:0000256" key="1">
    <source>
        <dbReference type="ARBA" id="ARBA00023002"/>
    </source>
</evidence>
<dbReference type="PROSITE" id="PS00687">
    <property type="entry name" value="ALDEHYDE_DEHYDR_GLU"/>
    <property type="match status" value="1"/>
</dbReference>
<evidence type="ECO:0000256" key="3">
    <source>
        <dbReference type="RuleBase" id="RU003345"/>
    </source>
</evidence>
<dbReference type="Pfam" id="PF00171">
    <property type="entry name" value="Aldedh"/>
    <property type="match status" value="1"/>
</dbReference>
<dbReference type="NCBIfam" id="NF009725">
    <property type="entry name" value="PRK13252.1"/>
    <property type="match status" value="1"/>
</dbReference>
<dbReference type="InterPro" id="IPR029510">
    <property type="entry name" value="Ald_DH_CS_GLU"/>
</dbReference>
<proteinExistence type="inferred from homology"/>
<dbReference type="EMBL" id="CAWYQH010000002">
    <property type="protein sequence ID" value="CAK8673626.1"/>
    <property type="molecule type" value="Genomic_DNA"/>
</dbReference>
<evidence type="ECO:0000259" key="4">
    <source>
        <dbReference type="Pfam" id="PF00171"/>
    </source>
</evidence>
<gene>
    <name evidence="5" type="ORF">CVLEPA_LOCUS3396</name>
</gene>
<organism evidence="5 6">
    <name type="scientific">Clavelina lepadiformis</name>
    <name type="common">Light-bulb sea squirt</name>
    <name type="synonym">Ascidia lepadiformis</name>
    <dbReference type="NCBI Taxonomy" id="159417"/>
    <lineage>
        <taxon>Eukaryota</taxon>
        <taxon>Metazoa</taxon>
        <taxon>Chordata</taxon>
        <taxon>Tunicata</taxon>
        <taxon>Ascidiacea</taxon>
        <taxon>Aplousobranchia</taxon>
        <taxon>Clavelinidae</taxon>
        <taxon>Clavelina</taxon>
    </lineage>
</organism>
<keyword evidence="6" id="KW-1185">Reference proteome</keyword>